<organism evidence="1 2">
    <name type="scientific">Thermus scotoductus</name>
    <dbReference type="NCBI Taxonomy" id="37636"/>
    <lineage>
        <taxon>Bacteria</taxon>
        <taxon>Thermotogati</taxon>
        <taxon>Deinococcota</taxon>
        <taxon>Deinococci</taxon>
        <taxon>Thermales</taxon>
        <taxon>Thermaceae</taxon>
        <taxon>Thermus</taxon>
    </lineage>
</organism>
<reference evidence="1 2" key="1">
    <citation type="journal article" date="2019" name="Extremophiles">
        <title>Biogeography of thermophiles and predominance of Thermus scotoductus in domestic water heaters.</title>
        <authorList>
            <person name="Wilpiszeski R.L."/>
            <person name="Zhang Z."/>
            <person name="House C.H."/>
        </authorList>
    </citation>
    <scope>NUCLEOTIDE SEQUENCE [LARGE SCALE GENOMIC DNA]</scope>
    <source>
        <strain evidence="1 2">32_S32</strain>
    </source>
</reference>
<dbReference type="AlphaFoldDB" id="A0A430R3K3"/>
<gene>
    <name evidence="1" type="ORF">CSW45_08915</name>
</gene>
<name>A0A430R3K3_THESC</name>
<dbReference type="EMBL" id="PELR01000312">
    <property type="protein sequence ID" value="RTH01976.1"/>
    <property type="molecule type" value="Genomic_DNA"/>
</dbReference>
<dbReference type="SUPFAM" id="SSF53098">
    <property type="entry name" value="Ribonuclease H-like"/>
    <property type="match status" value="1"/>
</dbReference>
<proteinExistence type="predicted"/>
<sequence length="251" mass="28729">MERLDPEGFLHRLLDAQSPFVLVDLTEVRRPQAKRTPYVGRLRDGGLGFWVFTLAQPYGGRAVPIHLGLYSQATLEAEGTGRNLVWRAFLQEALRYVEPGTVLVFDREFSFAGWLGVMEEVGVRYAIRLNAKAKGYLEDWEGKRVALRLRRGEEVRLSGVYYRTEGFSEGYRVNVVGVWEPGQKEPLWVMGNLPCEELLGVYWERMKIEEAFRDLKGRFLFLKAPGRFPLAQWREALGEALQTYTPGVGVK</sequence>
<dbReference type="Proteomes" id="UP000286910">
    <property type="component" value="Unassembled WGS sequence"/>
</dbReference>
<protein>
    <recommendedName>
        <fullName evidence="3">Transposase</fullName>
    </recommendedName>
</protein>
<dbReference type="RefSeq" id="WP_126177570.1">
    <property type="nucleotide sequence ID" value="NZ_PELN01000041.1"/>
</dbReference>
<accession>A0A430R3K3</accession>
<evidence type="ECO:0000313" key="1">
    <source>
        <dbReference type="EMBL" id="RTH01976.1"/>
    </source>
</evidence>
<evidence type="ECO:0000313" key="2">
    <source>
        <dbReference type="Proteomes" id="UP000286910"/>
    </source>
</evidence>
<comment type="caution">
    <text evidence="1">The sequence shown here is derived from an EMBL/GenBank/DDBJ whole genome shotgun (WGS) entry which is preliminary data.</text>
</comment>
<evidence type="ECO:0008006" key="3">
    <source>
        <dbReference type="Google" id="ProtNLM"/>
    </source>
</evidence>
<dbReference type="InterPro" id="IPR012337">
    <property type="entry name" value="RNaseH-like_sf"/>
</dbReference>